<protein>
    <submittedName>
        <fullName evidence="1">DUF3000 domain-containing protein</fullName>
    </submittedName>
</protein>
<keyword evidence="2" id="KW-1185">Reference proteome</keyword>
<accession>A0A6H9WQR6</accession>
<dbReference type="OrthoDB" id="3210980at2"/>
<comment type="caution">
    <text evidence="1">The sequence shown here is derived from an EMBL/GenBank/DDBJ whole genome shotgun (WGS) entry which is preliminary data.</text>
</comment>
<reference evidence="1 2" key="1">
    <citation type="submission" date="2019-09" db="EMBL/GenBank/DDBJ databases">
        <title>Phylogeny of genus Pseudoclavibacter and closely related genus.</title>
        <authorList>
            <person name="Li Y."/>
        </authorList>
    </citation>
    <scope>NUCLEOTIDE SEQUENCE [LARGE SCALE GENOMIC DNA]</scope>
    <source>
        <strain evidence="1 2">EGI 60007</strain>
    </source>
</reference>
<evidence type="ECO:0000313" key="2">
    <source>
        <dbReference type="Proteomes" id="UP000431744"/>
    </source>
</evidence>
<gene>
    <name evidence="1" type="ORF">F8O04_07460</name>
</gene>
<dbReference type="EMBL" id="WBJY01000001">
    <property type="protein sequence ID" value="KAB1650041.1"/>
    <property type="molecule type" value="Genomic_DNA"/>
</dbReference>
<organism evidence="1 2">
    <name type="scientific">Pseudoclavibacter endophyticus</name>
    <dbReference type="NCBI Taxonomy" id="1778590"/>
    <lineage>
        <taxon>Bacteria</taxon>
        <taxon>Bacillati</taxon>
        <taxon>Actinomycetota</taxon>
        <taxon>Actinomycetes</taxon>
        <taxon>Micrococcales</taxon>
        <taxon>Microbacteriaceae</taxon>
        <taxon>Pseudoclavibacter</taxon>
    </lineage>
</organism>
<dbReference type="Pfam" id="PF11452">
    <property type="entry name" value="DUF3000"/>
    <property type="match status" value="1"/>
</dbReference>
<sequence length="198" mass="21021">MVVSLHVPPGAFEAAADSVRGATYRSEVRVHEIRSPAGLAPNSIAFAGDVDPMADEGDSEVGTGRFILLHDPDEPDAWHSDFRVVTFAQAPLEPEIGVDPFVSEVAWAWLVDALAARGADYTHASGTATIINSRGFGELESQGVGAQIEIRASWTPRDTAFAAHAEAWGDLLCLLAGLPPVETDDVAVLRPRRGPRGS</sequence>
<dbReference type="Proteomes" id="UP000431744">
    <property type="component" value="Unassembled WGS sequence"/>
</dbReference>
<proteinExistence type="predicted"/>
<evidence type="ECO:0000313" key="1">
    <source>
        <dbReference type="EMBL" id="KAB1650041.1"/>
    </source>
</evidence>
<name>A0A6H9WQR6_9MICO</name>
<dbReference type="AlphaFoldDB" id="A0A6H9WQR6"/>
<dbReference type="InterPro" id="IPR021555">
    <property type="entry name" value="DUF3000"/>
</dbReference>